<keyword evidence="9" id="KW-1185">Reference proteome</keyword>
<dbReference type="PANTHER" id="PTHR46772:SF8">
    <property type="entry name" value="TRANSCRIPTION FACTOR BHLH95"/>
    <property type="match status" value="1"/>
</dbReference>
<keyword evidence="3" id="KW-0804">Transcription</keyword>
<dbReference type="InterPro" id="IPR045865">
    <property type="entry name" value="ACT-like_dom_sf"/>
</dbReference>
<dbReference type="SUPFAM" id="SSF55021">
    <property type="entry name" value="ACT-like"/>
    <property type="match status" value="1"/>
</dbReference>
<evidence type="ECO:0000256" key="5">
    <source>
        <dbReference type="SAM" id="MobiDB-lite"/>
    </source>
</evidence>
<dbReference type="Gene3D" id="4.10.280.10">
    <property type="entry name" value="Helix-loop-helix DNA-binding domain"/>
    <property type="match status" value="1"/>
</dbReference>
<keyword evidence="4" id="KW-0539">Nucleus</keyword>
<dbReference type="GO" id="GO:0005634">
    <property type="term" value="C:nucleus"/>
    <property type="evidence" value="ECO:0007669"/>
    <property type="project" value="UniProtKB-SubCell"/>
</dbReference>
<dbReference type="SMART" id="SM00353">
    <property type="entry name" value="HLH"/>
    <property type="match status" value="1"/>
</dbReference>
<dbReference type="Pfam" id="PF00010">
    <property type="entry name" value="HLH"/>
    <property type="match status" value="1"/>
</dbReference>
<evidence type="ECO:0000256" key="2">
    <source>
        <dbReference type="ARBA" id="ARBA00023015"/>
    </source>
</evidence>
<feature type="compositionally biased region" description="Low complexity" evidence="5">
    <location>
        <begin position="42"/>
        <end position="53"/>
    </location>
</feature>
<proteinExistence type="predicted"/>
<dbReference type="Pfam" id="PF22754">
    <property type="entry name" value="bHLH-TF_ACT-like_plant"/>
    <property type="match status" value="1"/>
</dbReference>
<keyword evidence="2" id="KW-0805">Transcription regulation</keyword>
<dbReference type="InterPro" id="IPR045239">
    <property type="entry name" value="bHLH95_bHLH"/>
</dbReference>
<dbReference type="InterPro" id="IPR044278">
    <property type="entry name" value="BHLH95-like"/>
</dbReference>
<dbReference type="PANTHER" id="PTHR46772">
    <property type="entry name" value="BHLH DOMAIN-CONTAINING PROTEIN"/>
    <property type="match status" value="1"/>
</dbReference>
<dbReference type="InterPro" id="IPR011598">
    <property type="entry name" value="bHLH_dom"/>
</dbReference>
<dbReference type="Proteomes" id="UP001370490">
    <property type="component" value="Unassembled WGS sequence"/>
</dbReference>
<sequence length="286" mass="31062">MFQEGGGGSFLWENQSWAFSNSDDSGGVSEKKSSQGLMVPGSSSNSPTAVASSEAAAIPTGKKRGLNGVLKKGKSAGVNGGDNNEGKITGGDSDDHEIHIWTERERRKKMRNMFSNLHALLPQLPPKADKSTIVDEAVNYIKTLQHTLQKLQKQKLERLQGITTINYEPSVITAMPKLGFESREAFLADQVSSTNMAITPTNTNSNNSFSTPPTFPILFQTWTSSNVILNVCGDEAQISICSPKRPGLLSAICCVLEKHKIEVVSAHISSDYNRCMYMIQAHVSLS</sequence>
<dbReference type="CDD" id="cd11393">
    <property type="entry name" value="bHLH_AtbHLH_like"/>
    <property type="match status" value="1"/>
</dbReference>
<dbReference type="SUPFAM" id="SSF47459">
    <property type="entry name" value="HLH, helix-loop-helix DNA-binding domain"/>
    <property type="match status" value="1"/>
</dbReference>
<dbReference type="GO" id="GO:0003700">
    <property type="term" value="F:DNA-binding transcription factor activity"/>
    <property type="evidence" value="ECO:0007669"/>
    <property type="project" value="InterPro"/>
</dbReference>
<reference evidence="8 9" key="1">
    <citation type="submission" date="2023-12" db="EMBL/GenBank/DDBJ databases">
        <title>A high-quality genome assembly for Dillenia turbinata (Dilleniales).</title>
        <authorList>
            <person name="Chanderbali A."/>
        </authorList>
    </citation>
    <scope>NUCLEOTIDE SEQUENCE [LARGE SCALE GENOMIC DNA]</scope>
    <source>
        <strain evidence="8">LSX21</strain>
        <tissue evidence="8">Leaf</tissue>
    </source>
</reference>
<comment type="caution">
    <text evidence="8">The sequence shown here is derived from an EMBL/GenBank/DDBJ whole genome shotgun (WGS) entry which is preliminary data.</text>
</comment>
<evidence type="ECO:0000256" key="1">
    <source>
        <dbReference type="ARBA" id="ARBA00004123"/>
    </source>
</evidence>
<evidence type="ECO:0000259" key="7">
    <source>
        <dbReference type="PROSITE" id="PS51671"/>
    </source>
</evidence>
<evidence type="ECO:0000259" key="6">
    <source>
        <dbReference type="PROSITE" id="PS50888"/>
    </source>
</evidence>
<evidence type="ECO:0000256" key="3">
    <source>
        <dbReference type="ARBA" id="ARBA00023163"/>
    </source>
</evidence>
<dbReference type="AlphaFoldDB" id="A0AAN8WAE7"/>
<comment type="subcellular location">
    <subcellularLocation>
        <location evidence="1">Nucleus</location>
    </subcellularLocation>
</comment>
<evidence type="ECO:0000313" key="8">
    <source>
        <dbReference type="EMBL" id="KAK6946099.1"/>
    </source>
</evidence>
<dbReference type="InterPro" id="IPR054502">
    <property type="entry name" value="bHLH-TF_ACT-like_plant"/>
</dbReference>
<protein>
    <submittedName>
        <fullName evidence="8">Myc-type, basic helix-loop-helix (BHLH) domain</fullName>
    </submittedName>
</protein>
<dbReference type="GO" id="GO:0046983">
    <property type="term" value="F:protein dimerization activity"/>
    <property type="evidence" value="ECO:0007669"/>
    <property type="project" value="InterPro"/>
</dbReference>
<organism evidence="8 9">
    <name type="scientific">Dillenia turbinata</name>
    <dbReference type="NCBI Taxonomy" id="194707"/>
    <lineage>
        <taxon>Eukaryota</taxon>
        <taxon>Viridiplantae</taxon>
        <taxon>Streptophyta</taxon>
        <taxon>Embryophyta</taxon>
        <taxon>Tracheophyta</taxon>
        <taxon>Spermatophyta</taxon>
        <taxon>Magnoliopsida</taxon>
        <taxon>eudicotyledons</taxon>
        <taxon>Gunneridae</taxon>
        <taxon>Pentapetalae</taxon>
        <taxon>Dilleniales</taxon>
        <taxon>Dilleniaceae</taxon>
        <taxon>Dillenia</taxon>
    </lineage>
</organism>
<dbReference type="GO" id="GO:0009960">
    <property type="term" value="P:endosperm development"/>
    <property type="evidence" value="ECO:0007669"/>
    <property type="project" value="InterPro"/>
</dbReference>
<accession>A0AAN8WAE7</accession>
<dbReference type="CDD" id="cd04873">
    <property type="entry name" value="ACT_UUR-ACR-like"/>
    <property type="match status" value="1"/>
</dbReference>
<dbReference type="InterPro" id="IPR002912">
    <property type="entry name" value="ACT_dom"/>
</dbReference>
<dbReference type="PROSITE" id="PS51671">
    <property type="entry name" value="ACT"/>
    <property type="match status" value="1"/>
</dbReference>
<evidence type="ECO:0000313" key="9">
    <source>
        <dbReference type="Proteomes" id="UP001370490"/>
    </source>
</evidence>
<dbReference type="EMBL" id="JBAMMX010000002">
    <property type="protein sequence ID" value="KAK6946099.1"/>
    <property type="molecule type" value="Genomic_DNA"/>
</dbReference>
<evidence type="ECO:0000256" key="4">
    <source>
        <dbReference type="ARBA" id="ARBA00023242"/>
    </source>
</evidence>
<dbReference type="PROSITE" id="PS50888">
    <property type="entry name" value="BHLH"/>
    <property type="match status" value="1"/>
</dbReference>
<dbReference type="InterPro" id="IPR036638">
    <property type="entry name" value="HLH_DNA-bd_sf"/>
</dbReference>
<name>A0AAN8WAE7_9MAGN</name>
<feature type="region of interest" description="Disordered" evidence="5">
    <location>
        <begin position="21"/>
        <end position="91"/>
    </location>
</feature>
<gene>
    <name evidence="8" type="ORF">RJ641_013643</name>
</gene>
<feature type="domain" description="ACT" evidence="7">
    <location>
        <begin position="237"/>
        <end position="286"/>
    </location>
</feature>
<feature type="domain" description="BHLH" evidence="6">
    <location>
        <begin position="94"/>
        <end position="144"/>
    </location>
</feature>